<dbReference type="InterPro" id="IPR001138">
    <property type="entry name" value="Zn2Cys6_DnaBD"/>
</dbReference>
<reference evidence="5 6" key="1">
    <citation type="submission" date="2016-10" db="EMBL/GenBank/DDBJ databases">
        <authorList>
            <person name="de Groot N.N."/>
        </authorList>
    </citation>
    <scope>NUCLEOTIDE SEQUENCE [LARGE SCALE GENOMIC DNA]</scope>
    <source>
        <strain evidence="5 6">PYCC 4715</strain>
    </source>
</reference>
<gene>
    <name evidence="5" type="ORF">SAMEA4029009_CIC11G00000002306</name>
</gene>
<dbReference type="PROSITE" id="PS00463">
    <property type="entry name" value="ZN2_CY6_FUNGAL_1"/>
    <property type="match status" value="1"/>
</dbReference>
<dbReference type="PANTHER" id="PTHR37534:SF46">
    <property type="entry name" value="ZN(II)2CYS6 TRANSCRIPTION FACTOR (EUROFUNG)"/>
    <property type="match status" value="1"/>
</dbReference>
<evidence type="ECO:0000259" key="4">
    <source>
        <dbReference type="PROSITE" id="PS50048"/>
    </source>
</evidence>
<dbReference type="Pfam" id="PF11951">
    <property type="entry name" value="Fungal_trans_2"/>
    <property type="match status" value="1"/>
</dbReference>
<feature type="compositionally biased region" description="Polar residues" evidence="3">
    <location>
        <begin position="226"/>
        <end position="239"/>
    </location>
</feature>
<feature type="region of interest" description="Disordered" evidence="3">
    <location>
        <begin position="217"/>
        <end position="239"/>
    </location>
</feature>
<proteinExistence type="predicted"/>
<dbReference type="SMART" id="SM00066">
    <property type="entry name" value="GAL4"/>
    <property type="match status" value="1"/>
</dbReference>
<dbReference type="GO" id="GO:0000981">
    <property type="term" value="F:DNA-binding transcription factor activity, RNA polymerase II-specific"/>
    <property type="evidence" value="ECO:0007669"/>
    <property type="project" value="InterPro"/>
</dbReference>
<evidence type="ECO:0000313" key="5">
    <source>
        <dbReference type="EMBL" id="SGZ54740.1"/>
    </source>
</evidence>
<protein>
    <submittedName>
        <fullName evidence="5">CIC11C00000002306</fullName>
    </submittedName>
</protein>
<dbReference type="PROSITE" id="PS50048">
    <property type="entry name" value="ZN2_CY6_FUNGAL_2"/>
    <property type="match status" value="1"/>
</dbReference>
<dbReference type="EMBL" id="LT635767">
    <property type="protein sequence ID" value="SGZ54740.1"/>
    <property type="molecule type" value="Genomic_DNA"/>
</dbReference>
<dbReference type="InterPro" id="IPR021858">
    <property type="entry name" value="Fun_TF"/>
</dbReference>
<dbReference type="CDD" id="cd00067">
    <property type="entry name" value="GAL4"/>
    <property type="match status" value="1"/>
</dbReference>
<sequence length="645" mass="72617">MTTKQCKDFQLVLQVKSQELISRRPIRRTQKSFSGCYSCKRKKIKCDETKSKCNNCVRCNLECVWPPERKNSKGSVQKVKVKADTPRSSVSSLSFMGDLKTEQIPRKNVVTEVEVPRWRNSETKSPWNIKVSATEKLSHVRAMGIPEIRNTTEVSGAPILPIEPEIHNVSGPHSVSGLPHESDSHNQSQWQHFESSIAHSARRDSATMREQINAGNSLLHLRGSPKQVTSPQIQELDADTSSDNRIKELVLTPPALLGVEFALDSFFFSHFANRFLPTIAQPHFHHSLPQKSLVLSAASHSDMLREIFVACGASLVAFDNDMYREVAQEKYKLALLHFLGKIKHGVVQGGEEWFFVAVQVLQTLCLRDAFGGANATRCAAHFSAAYKIVVLKLLDKPNVNNMGPSYSPLEKVLIENFIFNYSITIFYCDHRKLAHLVPNPFDFFSMANAKLAQMSYEDGSPQSSRMSMLSFQIAAKCSWLCRLKLPLDDADQRLHFEMLLFAETILFSLESVDFTSQEILVQNTVSVAKVVLRSSIILLKKMLDMDSVKAGHLQGLVSEIVSDIGQPFNQDIIFPIWSLMIAASTTLDNGHKQFFKANLEKLVEISKSKIAMQVLNHLEGLWEIYDGDQPFELLFDTEVLDQVCN</sequence>
<dbReference type="PANTHER" id="PTHR37534">
    <property type="entry name" value="TRANSCRIPTIONAL ACTIVATOR PROTEIN UGA3"/>
    <property type="match status" value="1"/>
</dbReference>
<dbReference type="InterPro" id="IPR036864">
    <property type="entry name" value="Zn2-C6_fun-type_DNA-bd_sf"/>
</dbReference>
<dbReference type="GO" id="GO:0008270">
    <property type="term" value="F:zinc ion binding"/>
    <property type="evidence" value="ECO:0007669"/>
    <property type="project" value="InterPro"/>
</dbReference>
<accession>A0A1L0DDT8</accession>
<comment type="subcellular location">
    <subcellularLocation>
        <location evidence="1">Nucleus</location>
    </subcellularLocation>
</comment>
<dbReference type="AlphaFoldDB" id="A0A1L0DDT8"/>
<name>A0A1L0DDT8_9ASCO</name>
<dbReference type="Gene3D" id="4.10.240.10">
    <property type="entry name" value="Zn(2)-C6 fungal-type DNA-binding domain"/>
    <property type="match status" value="1"/>
</dbReference>
<dbReference type="SUPFAM" id="SSF57701">
    <property type="entry name" value="Zn2/Cys6 DNA-binding domain"/>
    <property type="match status" value="1"/>
</dbReference>
<evidence type="ECO:0000313" key="6">
    <source>
        <dbReference type="Proteomes" id="UP000182259"/>
    </source>
</evidence>
<evidence type="ECO:0000256" key="1">
    <source>
        <dbReference type="ARBA" id="ARBA00004123"/>
    </source>
</evidence>
<evidence type="ECO:0000256" key="3">
    <source>
        <dbReference type="SAM" id="MobiDB-lite"/>
    </source>
</evidence>
<dbReference type="GO" id="GO:0005634">
    <property type="term" value="C:nucleus"/>
    <property type="evidence" value="ECO:0007669"/>
    <property type="project" value="UniProtKB-SubCell"/>
</dbReference>
<feature type="domain" description="Zn(2)-C6 fungal-type" evidence="4">
    <location>
        <begin position="35"/>
        <end position="65"/>
    </location>
</feature>
<organism evidence="5 6">
    <name type="scientific">Sungouiella intermedia</name>
    <dbReference type="NCBI Taxonomy" id="45354"/>
    <lineage>
        <taxon>Eukaryota</taxon>
        <taxon>Fungi</taxon>
        <taxon>Dikarya</taxon>
        <taxon>Ascomycota</taxon>
        <taxon>Saccharomycotina</taxon>
        <taxon>Pichiomycetes</taxon>
        <taxon>Metschnikowiaceae</taxon>
        <taxon>Sungouiella</taxon>
    </lineage>
</organism>
<dbReference type="Proteomes" id="UP000182259">
    <property type="component" value="Chromosome IV"/>
</dbReference>
<evidence type="ECO:0000256" key="2">
    <source>
        <dbReference type="ARBA" id="ARBA00023242"/>
    </source>
</evidence>
<keyword evidence="2" id="KW-0539">Nucleus</keyword>
<dbReference type="Pfam" id="PF00172">
    <property type="entry name" value="Zn_clus"/>
    <property type="match status" value="1"/>
</dbReference>